<evidence type="ECO:0000313" key="3">
    <source>
        <dbReference type="Proteomes" id="UP001500416"/>
    </source>
</evidence>
<dbReference type="SUPFAM" id="SSF54373">
    <property type="entry name" value="FAD-linked reductases, C-terminal domain"/>
    <property type="match status" value="1"/>
</dbReference>
<feature type="domain" description="Amine oxidase" evidence="1">
    <location>
        <begin position="14"/>
        <end position="422"/>
    </location>
</feature>
<sequence>MRPDADVVVVGAGIAGLTAAHELRRAGRDVRVLEAADHVGGRMTTLRRDGFLIDTGAEQLPTRGYPATWELLARLGLGRGDAPRIRRHLAVWRAGRARPGLAHPRGLLTGAGLPVAARRALVRLLGDPHDLDHPEHGPHDTVAAYAAARHPDLLRYLCQPVVSGFFGWDPQRSAVAPLLAILTSCGTTRSWRTYRDGMDTFARALAADLDVECGVRVDGVVAEPGGARVVRGAEEIRARAVVLAVPAPVARRLHANPPDHERPYLDACTYTPVLKAHLMLDTRPRSGNYVLLVPSVESAALSTIILDHVKHPGRAPAGRGLVSLMAAPAATRSLLDAPDHEVVTALTTAAERFLPGVGAVRDAVVSRFRHGLPEATPAALALRAAFAERLGGVVDYAGDWVGLVPCSEAAVRSGRRAAARVLAAAPRRQPV</sequence>
<dbReference type="Gene3D" id="1.10.3110.10">
    <property type="entry name" value="protoporphyrinogen ix oxidase, domain 3"/>
    <property type="match status" value="1"/>
</dbReference>
<dbReference type="Gene3D" id="3.90.660.20">
    <property type="entry name" value="Protoporphyrinogen oxidase, mitochondrial, domain 2"/>
    <property type="match status" value="1"/>
</dbReference>
<dbReference type="EMBL" id="BAAABU010000003">
    <property type="protein sequence ID" value="GAA0221528.1"/>
    <property type="molecule type" value="Genomic_DNA"/>
</dbReference>
<dbReference type="Gene3D" id="3.50.50.60">
    <property type="entry name" value="FAD/NAD(P)-binding domain"/>
    <property type="match status" value="1"/>
</dbReference>
<organism evidence="2 3">
    <name type="scientific">Saccharothrix mutabilis subsp. mutabilis</name>
    <dbReference type="NCBI Taxonomy" id="66855"/>
    <lineage>
        <taxon>Bacteria</taxon>
        <taxon>Bacillati</taxon>
        <taxon>Actinomycetota</taxon>
        <taxon>Actinomycetes</taxon>
        <taxon>Pseudonocardiales</taxon>
        <taxon>Pseudonocardiaceae</taxon>
        <taxon>Saccharothrix</taxon>
    </lineage>
</organism>
<evidence type="ECO:0000313" key="2">
    <source>
        <dbReference type="EMBL" id="GAA0221528.1"/>
    </source>
</evidence>
<name>A0ABP3D234_9PSEU</name>
<dbReference type="InterPro" id="IPR036188">
    <property type="entry name" value="FAD/NAD-bd_sf"/>
</dbReference>
<protein>
    <submittedName>
        <fullName evidence="2">NAD(P)/FAD-dependent oxidoreductase</fullName>
    </submittedName>
</protein>
<accession>A0ABP3D234</accession>
<dbReference type="InterPro" id="IPR002937">
    <property type="entry name" value="Amino_oxidase"/>
</dbReference>
<dbReference type="PRINTS" id="PR00419">
    <property type="entry name" value="ADXRDTASE"/>
</dbReference>
<dbReference type="Pfam" id="PF01593">
    <property type="entry name" value="Amino_oxidase"/>
    <property type="match status" value="1"/>
</dbReference>
<reference evidence="3" key="1">
    <citation type="journal article" date="2019" name="Int. J. Syst. Evol. Microbiol.">
        <title>The Global Catalogue of Microorganisms (GCM) 10K type strain sequencing project: providing services to taxonomists for standard genome sequencing and annotation.</title>
        <authorList>
            <consortium name="The Broad Institute Genomics Platform"/>
            <consortium name="The Broad Institute Genome Sequencing Center for Infectious Disease"/>
            <person name="Wu L."/>
            <person name="Ma J."/>
        </authorList>
    </citation>
    <scope>NUCLEOTIDE SEQUENCE [LARGE SCALE GENOMIC DNA]</scope>
    <source>
        <strain evidence="3">JCM 3380</strain>
    </source>
</reference>
<dbReference type="RefSeq" id="WP_343933364.1">
    <property type="nucleotide sequence ID" value="NZ_BAAABU010000003.1"/>
</dbReference>
<keyword evidence="3" id="KW-1185">Reference proteome</keyword>
<dbReference type="PANTHER" id="PTHR42923">
    <property type="entry name" value="PROTOPORPHYRINOGEN OXIDASE"/>
    <property type="match status" value="1"/>
</dbReference>
<evidence type="ECO:0000259" key="1">
    <source>
        <dbReference type="Pfam" id="PF01593"/>
    </source>
</evidence>
<comment type="caution">
    <text evidence="2">The sequence shown here is derived from an EMBL/GenBank/DDBJ whole genome shotgun (WGS) entry which is preliminary data.</text>
</comment>
<dbReference type="SUPFAM" id="SSF51905">
    <property type="entry name" value="FAD/NAD(P)-binding domain"/>
    <property type="match status" value="1"/>
</dbReference>
<proteinExistence type="predicted"/>
<dbReference type="InterPro" id="IPR050464">
    <property type="entry name" value="Zeta_carotene_desat/Oxidored"/>
</dbReference>
<gene>
    <name evidence="2" type="ORF">GCM10010492_19560</name>
</gene>
<dbReference type="Proteomes" id="UP001500416">
    <property type="component" value="Unassembled WGS sequence"/>
</dbReference>